<evidence type="ECO:0000256" key="1">
    <source>
        <dbReference type="SAM" id="MobiDB-lite"/>
    </source>
</evidence>
<dbReference type="AlphaFoldDB" id="A0A918EL27"/>
<dbReference type="EMBL" id="BMSV01000008">
    <property type="protein sequence ID" value="GGQ19977.1"/>
    <property type="molecule type" value="Genomic_DNA"/>
</dbReference>
<sequence>MNDHAGVRREVAPRYLTPLSRTEALRLLGTVPLGRIVFTHRALPAVRPVNHCLDGDDVVVGIHDGTTLASLTAPADGPGLVVAYEADVIDADARTGWSVVVTGYARPVTDPDRLARYSSVLRPWVAGAADRVLRVRPDLVTGFRLTGDPPAVPAPGTAGTAAEAAVVPPSG</sequence>
<evidence type="ECO:0000313" key="3">
    <source>
        <dbReference type="Proteomes" id="UP000654123"/>
    </source>
</evidence>
<dbReference type="Pfam" id="PF12900">
    <property type="entry name" value="Pyridox_ox_2"/>
    <property type="match status" value="1"/>
</dbReference>
<dbReference type="InterPro" id="IPR024747">
    <property type="entry name" value="Pyridox_Oxase-rel"/>
</dbReference>
<dbReference type="InterPro" id="IPR012349">
    <property type="entry name" value="Split_barrel_FMN-bd"/>
</dbReference>
<evidence type="ECO:0008006" key="4">
    <source>
        <dbReference type="Google" id="ProtNLM"/>
    </source>
</evidence>
<accession>A0A918EL27</accession>
<name>A0A918EL27_9ACTN</name>
<reference evidence="2" key="2">
    <citation type="submission" date="2020-09" db="EMBL/GenBank/DDBJ databases">
        <authorList>
            <person name="Sun Q."/>
            <person name="Ohkuma M."/>
        </authorList>
    </citation>
    <scope>NUCLEOTIDE SEQUENCE</scope>
    <source>
        <strain evidence="2">JCM 4335</strain>
    </source>
</reference>
<keyword evidence="3" id="KW-1185">Reference proteome</keyword>
<dbReference type="SUPFAM" id="SSF50475">
    <property type="entry name" value="FMN-binding split barrel"/>
    <property type="match status" value="1"/>
</dbReference>
<reference evidence="2" key="1">
    <citation type="journal article" date="2014" name="Int. J. Syst. Evol. Microbiol.">
        <title>Complete genome sequence of Corynebacterium casei LMG S-19264T (=DSM 44701T), isolated from a smear-ripened cheese.</title>
        <authorList>
            <consortium name="US DOE Joint Genome Institute (JGI-PGF)"/>
            <person name="Walter F."/>
            <person name="Albersmeier A."/>
            <person name="Kalinowski J."/>
            <person name="Ruckert C."/>
        </authorList>
    </citation>
    <scope>NUCLEOTIDE SEQUENCE</scope>
    <source>
        <strain evidence="2">JCM 4335</strain>
    </source>
</reference>
<comment type="caution">
    <text evidence="2">The sequence shown here is derived from an EMBL/GenBank/DDBJ whole genome shotgun (WGS) entry which is preliminary data.</text>
</comment>
<dbReference type="RefSeq" id="WP_189536465.1">
    <property type="nucleotide sequence ID" value="NZ_BMSV01000008.1"/>
</dbReference>
<organism evidence="2 3">
    <name type="scientific">Streptomyces roseolilacinus</name>
    <dbReference type="NCBI Taxonomy" id="66904"/>
    <lineage>
        <taxon>Bacteria</taxon>
        <taxon>Bacillati</taxon>
        <taxon>Actinomycetota</taxon>
        <taxon>Actinomycetes</taxon>
        <taxon>Kitasatosporales</taxon>
        <taxon>Streptomycetaceae</taxon>
        <taxon>Streptomyces</taxon>
    </lineage>
</organism>
<dbReference type="Proteomes" id="UP000654123">
    <property type="component" value="Unassembled WGS sequence"/>
</dbReference>
<gene>
    <name evidence="2" type="ORF">GCM10010249_43430</name>
</gene>
<dbReference type="Gene3D" id="2.30.110.10">
    <property type="entry name" value="Electron Transport, Fmn-binding Protein, Chain A"/>
    <property type="match status" value="1"/>
</dbReference>
<feature type="region of interest" description="Disordered" evidence="1">
    <location>
        <begin position="148"/>
        <end position="171"/>
    </location>
</feature>
<protein>
    <recommendedName>
        <fullName evidence="4">Pyridoxamine 5'-phosphate oxidase</fullName>
    </recommendedName>
</protein>
<evidence type="ECO:0000313" key="2">
    <source>
        <dbReference type="EMBL" id="GGQ19977.1"/>
    </source>
</evidence>
<proteinExistence type="predicted"/>